<dbReference type="AlphaFoldDB" id="A0A645JY65"/>
<evidence type="ECO:0000313" key="6">
    <source>
        <dbReference type="EMBL" id="MPN64053.1"/>
    </source>
</evidence>
<dbReference type="EMBL" id="VSSQ01144404">
    <property type="protein sequence ID" value="MPN64053.1"/>
    <property type="molecule type" value="Genomic_DNA"/>
</dbReference>
<dbReference type="Pfam" id="PF02361">
    <property type="entry name" value="CbiQ"/>
    <property type="match status" value="1"/>
</dbReference>
<evidence type="ECO:0000256" key="4">
    <source>
        <dbReference type="ARBA" id="ARBA00022989"/>
    </source>
</evidence>
<keyword evidence="5" id="KW-0472">Membrane</keyword>
<gene>
    <name evidence="6" type="ORF">SDC9_211824</name>
</gene>
<evidence type="ECO:0000256" key="3">
    <source>
        <dbReference type="ARBA" id="ARBA00022692"/>
    </source>
</evidence>
<dbReference type="CDD" id="cd16914">
    <property type="entry name" value="EcfT"/>
    <property type="match status" value="1"/>
</dbReference>
<organism evidence="6">
    <name type="scientific">bioreactor metagenome</name>
    <dbReference type="NCBI Taxonomy" id="1076179"/>
    <lineage>
        <taxon>unclassified sequences</taxon>
        <taxon>metagenomes</taxon>
        <taxon>ecological metagenomes</taxon>
    </lineage>
</organism>
<evidence type="ECO:0008006" key="7">
    <source>
        <dbReference type="Google" id="ProtNLM"/>
    </source>
</evidence>
<evidence type="ECO:0000256" key="5">
    <source>
        <dbReference type="ARBA" id="ARBA00023136"/>
    </source>
</evidence>
<evidence type="ECO:0000256" key="1">
    <source>
        <dbReference type="ARBA" id="ARBA00004141"/>
    </source>
</evidence>
<accession>A0A645JY65</accession>
<dbReference type="PANTHER" id="PTHR34857:SF2">
    <property type="entry name" value="SLL0384 PROTEIN"/>
    <property type="match status" value="1"/>
</dbReference>
<protein>
    <recommendedName>
        <fullName evidence="7">Energy-coupling factor transporter transmembrane protein EcfT</fullName>
    </recommendedName>
</protein>
<evidence type="ECO:0000256" key="2">
    <source>
        <dbReference type="ARBA" id="ARBA00022475"/>
    </source>
</evidence>
<keyword evidence="2" id="KW-1003">Cell membrane</keyword>
<comment type="caution">
    <text evidence="6">The sequence shown here is derived from an EMBL/GenBank/DDBJ whole genome shotgun (WGS) entry which is preliminary data.</text>
</comment>
<dbReference type="GO" id="GO:0005886">
    <property type="term" value="C:plasma membrane"/>
    <property type="evidence" value="ECO:0007669"/>
    <property type="project" value="UniProtKB-ARBA"/>
</dbReference>
<dbReference type="InterPro" id="IPR003339">
    <property type="entry name" value="ABC/ECF_trnsptr_transmembrane"/>
</dbReference>
<dbReference type="InterPro" id="IPR051611">
    <property type="entry name" value="ECF_transporter_component"/>
</dbReference>
<sequence length="139" mass="16302">MAAQLLIATTGIINVSIGLKRLRVPNIFIMQLLFTYRYIALFMEEIRRTTRAYSFRSYKGKGISFNHWGALVGGLLLRTLDRAERIHKAMLARGFQGEYSIGKEFKVEKKDLIYLILWCGYFILVRRYNLPKILEFFIN</sequence>
<dbReference type="PANTHER" id="PTHR34857">
    <property type="entry name" value="SLL0384 PROTEIN"/>
    <property type="match status" value="1"/>
</dbReference>
<reference evidence="6" key="1">
    <citation type="submission" date="2019-08" db="EMBL/GenBank/DDBJ databases">
        <authorList>
            <person name="Kucharzyk K."/>
            <person name="Murdoch R.W."/>
            <person name="Higgins S."/>
            <person name="Loffler F."/>
        </authorList>
    </citation>
    <scope>NUCLEOTIDE SEQUENCE</scope>
</reference>
<keyword evidence="4" id="KW-1133">Transmembrane helix</keyword>
<name>A0A645JY65_9ZZZZ</name>
<proteinExistence type="predicted"/>
<comment type="subcellular location">
    <subcellularLocation>
        <location evidence="1">Membrane</location>
        <topology evidence="1">Multi-pass membrane protein</topology>
    </subcellularLocation>
</comment>
<keyword evidence="3" id="KW-0812">Transmembrane</keyword>